<feature type="transmembrane region" description="Helical" evidence="1">
    <location>
        <begin position="7"/>
        <end position="30"/>
    </location>
</feature>
<protein>
    <submittedName>
        <fullName evidence="2">Uncharacterized protein</fullName>
    </submittedName>
</protein>
<name>A0A6J5L2F4_9CAUD</name>
<keyword evidence="1" id="KW-0812">Transmembrane</keyword>
<reference evidence="2" key="1">
    <citation type="submission" date="2020-04" db="EMBL/GenBank/DDBJ databases">
        <authorList>
            <person name="Chiriac C."/>
            <person name="Salcher M."/>
            <person name="Ghai R."/>
            <person name="Kavagutti S V."/>
        </authorList>
    </citation>
    <scope>NUCLEOTIDE SEQUENCE</scope>
</reference>
<accession>A0A6J5L2F4</accession>
<evidence type="ECO:0000256" key="1">
    <source>
        <dbReference type="SAM" id="Phobius"/>
    </source>
</evidence>
<evidence type="ECO:0000313" key="2">
    <source>
        <dbReference type="EMBL" id="CAB4127476.1"/>
    </source>
</evidence>
<organism evidence="2">
    <name type="scientific">uncultured Caudovirales phage</name>
    <dbReference type="NCBI Taxonomy" id="2100421"/>
    <lineage>
        <taxon>Viruses</taxon>
        <taxon>Duplodnaviria</taxon>
        <taxon>Heunggongvirae</taxon>
        <taxon>Uroviricota</taxon>
        <taxon>Caudoviricetes</taxon>
        <taxon>Peduoviridae</taxon>
        <taxon>Maltschvirus</taxon>
        <taxon>Maltschvirus maltsch</taxon>
    </lineage>
</organism>
<proteinExistence type="predicted"/>
<keyword evidence="1" id="KW-0472">Membrane</keyword>
<gene>
    <name evidence="2" type="ORF">UFOVP84_206</name>
</gene>
<keyword evidence="1" id="KW-1133">Transmembrane helix</keyword>
<sequence length="33" mass="3504">MSISEEIINIFVIAVVTGLVAYALIILGLANDK</sequence>
<dbReference type="EMBL" id="LR796208">
    <property type="protein sequence ID" value="CAB4127476.1"/>
    <property type="molecule type" value="Genomic_DNA"/>
</dbReference>